<protein>
    <submittedName>
        <fullName evidence="9">Cytochrome P450</fullName>
    </submittedName>
</protein>
<evidence type="ECO:0000256" key="8">
    <source>
        <dbReference type="RuleBase" id="RU000461"/>
    </source>
</evidence>
<dbReference type="PRINTS" id="PR00385">
    <property type="entry name" value="P450"/>
</dbReference>
<keyword evidence="6 8" id="KW-0503">Monooxygenase</keyword>
<keyword evidence="5 7" id="KW-0408">Iron</keyword>
<evidence type="ECO:0000313" key="9">
    <source>
        <dbReference type="EMBL" id="MBR7825276.1"/>
    </source>
</evidence>
<dbReference type="InterPro" id="IPR036396">
    <property type="entry name" value="Cyt_P450_sf"/>
</dbReference>
<dbReference type="InterPro" id="IPR001128">
    <property type="entry name" value="Cyt_P450"/>
</dbReference>
<dbReference type="PRINTS" id="PR00463">
    <property type="entry name" value="EP450I"/>
</dbReference>
<evidence type="ECO:0000256" key="3">
    <source>
        <dbReference type="ARBA" id="ARBA00022723"/>
    </source>
</evidence>
<dbReference type="AlphaFoldDB" id="A0A941E517"/>
<evidence type="ECO:0000256" key="1">
    <source>
        <dbReference type="ARBA" id="ARBA00010617"/>
    </source>
</evidence>
<evidence type="ECO:0000256" key="7">
    <source>
        <dbReference type="PIRSR" id="PIRSR602401-1"/>
    </source>
</evidence>
<feature type="binding site" description="axial binding residue" evidence="7">
    <location>
        <position position="416"/>
    </location>
    <ligand>
        <name>heme</name>
        <dbReference type="ChEBI" id="CHEBI:30413"/>
    </ligand>
    <ligandPart>
        <name>Fe</name>
        <dbReference type="ChEBI" id="CHEBI:18248"/>
    </ligandPart>
</feature>
<dbReference type="PANTHER" id="PTHR24291">
    <property type="entry name" value="CYTOCHROME P450 FAMILY 4"/>
    <property type="match status" value="1"/>
</dbReference>
<dbReference type="EMBL" id="JAGSOH010000004">
    <property type="protein sequence ID" value="MBR7825276.1"/>
    <property type="molecule type" value="Genomic_DNA"/>
</dbReference>
<keyword evidence="10" id="KW-1185">Reference proteome</keyword>
<keyword evidence="4 8" id="KW-0560">Oxidoreductase</keyword>
<evidence type="ECO:0000256" key="4">
    <source>
        <dbReference type="ARBA" id="ARBA00023002"/>
    </source>
</evidence>
<proteinExistence type="inferred from homology"/>
<evidence type="ECO:0000313" key="10">
    <source>
        <dbReference type="Proteomes" id="UP000676325"/>
    </source>
</evidence>
<dbReference type="GO" id="GO:0020037">
    <property type="term" value="F:heme binding"/>
    <property type="evidence" value="ECO:0007669"/>
    <property type="project" value="InterPro"/>
</dbReference>
<gene>
    <name evidence="9" type="ORF">KDK95_03080</name>
</gene>
<dbReference type="Proteomes" id="UP000676325">
    <property type="component" value="Unassembled WGS sequence"/>
</dbReference>
<dbReference type="GO" id="GO:0016705">
    <property type="term" value="F:oxidoreductase activity, acting on paired donors, with incorporation or reduction of molecular oxygen"/>
    <property type="evidence" value="ECO:0007669"/>
    <property type="project" value="InterPro"/>
</dbReference>
<reference evidence="9" key="1">
    <citation type="submission" date="2021-04" db="EMBL/GenBank/DDBJ databases">
        <title>Genome based classification of Actinospica acidithermotolerans sp. nov., an actinobacterium isolated from an Indonesian hot spring.</title>
        <authorList>
            <person name="Kusuma A.B."/>
            <person name="Putra K.E."/>
            <person name="Nafisah S."/>
            <person name="Loh J."/>
            <person name="Nouioui I."/>
            <person name="Goodfellow M."/>
        </authorList>
    </citation>
    <scope>NUCLEOTIDE SEQUENCE</scope>
    <source>
        <strain evidence="9">MGRD01-02</strain>
    </source>
</reference>
<dbReference type="Gene3D" id="1.10.630.10">
    <property type="entry name" value="Cytochrome P450"/>
    <property type="match status" value="1"/>
</dbReference>
<name>A0A941E517_9ACTN</name>
<dbReference type="GO" id="GO:0004497">
    <property type="term" value="F:monooxygenase activity"/>
    <property type="evidence" value="ECO:0007669"/>
    <property type="project" value="UniProtKB-KW"/>
</dbReference>
<comment type="similarity">
    <text evidence="1 8">Belongs to the cytochrome P450 family.</text>
</comment>
<keyword evidence="2 7" id="KW-0349">Heme</keyword>
<keyword evidence="3 7" id="KW-0479">Metal-binding</keyword>
<dbReference type="InterPro" id="IPR002401">
    <property type="entry name" value="Cyt_P450_E_grp-I"/>
</dbReference>
<dbReference type="InterPro" id="IPR050196">
    <property type="entry name" value="Cytochrome_P450_Monoox"/>
</dbReference>
<dbReference type="PANTHER" id="PTHR24291:SF50">
    <property type="entry name" value="BIFUNCTIONAL ALBAFLAVENONE MONOOXYGENASE_TERPENE SYNTHASE"/>
    <property type="match status" value="1"/>
</dbReference>
<evidence type="ECO:0000256" key="5">
    <source>
        <dbReference type="ARBA" id="ARBA00023004"/>
    </source>
</evidence>
<accession>A0A941E517</accession>
<dbReference type="RefSeq" id="WP_212516424.1">
    <property type="nucleotide sequence ID" value="NZ_JAGSOH010000004.1"/>
</dbReference>
<sequence>MSRQIPAPGAAPFAAPGSADASATPLPGAWPVLGHAPALLRDPLSLLASAGRLGPVTIARLGPVRAYLVTDPGLIREILVRDAADYDKGFQFDTLRSLIGDGVGTSSGAAHRRNKRLLRSAFDHAAVERYAAEMAVQTAAYLEARWNPAASAGSVLDAAAEMRMLAMRLVTHSMSGSGVDADEVMSSLPELLSGAGRRALLPIRTLEKLPTPGNRRFEQSLAAVHAVADGMVARHRERAAAAGGAEHRPTLLSILLAAVDEEGAGLTDIEAHDEIMTLLLAGTETVAGVLAWALHLLAEDPALQQRIRDEVLEVTEGRAASVADMRRLDLTERFAKEILRLYPPGWILGRRPLHDVRLYDTLVPARSQVLLNFYGLHRDPIAFPDPDRFDPDRWIDADPELLAASYLPFGMGPRGCLGEGYAWTEIYSVLCEVLSRYRLESEPGTRVRAVARTTLHPDTVPLRLTALG</sequence>
<comment type="caution">
    <text evidence="9">The sequence shown here is derived from an EMBL/GenBank/DDBJ whole genome shotgun (WGS) entry which is preliminary data.</text>
</comment>
<organism evidence="9 10">
    <name type="scientific">Actinospica acidithermotolerans</name>
    <dbReference type="NCBI Taxonomy" id="2828514"/>
    <lineage>
        <taxon>Bacteria</taxon>
        <taxon>Bacillati</taxon>
        <taxon>Actinomycetota</taxon>
        <taxon>Actinomycetes</taxon>
        <taxon>Catenulisporales</taxon>
        <taxon>Actinospicaceae</taxon>
        <taxon>Actinospica</taxon>
    </lineage>
</organism>
<dbReference type="Pfam" id="PF00067">
    <property type="entry name" value="p450"/>
    <property type="match status" value="1"/>
</dbReference>
<evidence type="ECO:0000256" key="2">
    <source>
        <dbReference type="ARBA" id="ARBA00022617"/>
    </source>
</evidence>
<evidence type="ECO:0000256" key="6">
    <source>
        <dbReference type="ARBA" id="ARBA00023033"/>
    </source>
</evidence>
<dbReference type="GO" id="GO:0005506">
    <property type="term" value="F:iron ion binding"/>
    <property type="evidence" value="ECO:0007669"/>
    <property type="project" value="InterPro"/>
</dbReference>
<dbReference type="SUPFAM" id="SSF48264">
    <property type="entry name" value="Cytochrome P450"/>
    <property type="match status" value="1"/>
</dbReference>
<comment type="cofactor">
    <cofactor evidence="7">
        <name>heme</name>
        <dbReference type="ChEBI" id="CHEBI:30413"/>
    </cofactor>
</comment>
<dbReference type="InterPro" id="IPR017972">
    <property type="entry name" value="Cyt_P450_CS"/>
</dbReference>
<dbReference type="PROSITE" id="PS00086">
    <property type="entry name" value="CYTOCHROME_P450"/>
    <property type="match status" value="1"/>
</dbReference>